<reference evidence="3" key="1">
    <citation type="journal article" date="2019" name="Int. J. Syst. Evol. Microbiol.">
        <title>The Global Catalogue of Microorganisms (GCM) 10K type strain sequencing project: providing services to taxonomists for standard genome sequencing and annotation.</title>
        <authorList>
            <consortium name="The Broad Institute Genomics Platform"/>
            <consortium name="The Broad Institute Genome Sequencing Center for Infectious Disease"/>
            <person name="Wu L."/>
            <person name="Ma J."/>
        </authorList>
    </citation>
    <scope>NUCLEOTIDE SEQUENCE [LARGE SCALE GENOMIC DNA]</scope>
    <source>
        <strain evidence="3">ZS-22-S1</strain>
    </source>
</reference>
<dbReference type="GO" id="GO:0016301">
    <property type="term" value="F:kinase activity"/>
    <property type="evidence" value="ECO:0007669"/>
    <property type="project" value="UniProtKB-KW"/>
</dbReference>
<gene>
    <name evidence="2" type="ORF">ACFPCV_12590</name>
</gene>
<dbReference type="Proteomes" id="UP001595859">
    <property type="component" value="Unassembled WGS sequence"/>
</dbReference>
<organism evidence="2 3">
    <name type="scientific">Actinophytocola glycyrrhizae</name>
    <dbReference type="NCBI Taxonomy" id="2044873"/>
    <lineage>
        <taxon>Bacteria</taxon>
        <taxon>Bacillati</taxon>
        <taxon>Actinomycetota</taxon>
        <taxon>Actinomycetes</taxon>
        <taxon>Pseudonocardiales</taxon>
        <taxon>Pseudonocardiaceae</taxon>
    </lineage>
</organism>
<dbReference type="PANTHER" id="PTHR12862:SF0">
    <property type="entry name" value="N-ACETYL-D-GLUCOSAMINE KINASE"/>
    <property type="match status" value="1"/>
</dbReference>
<proteinExistence type="predicted"/>
<dbReference type="SUPFAM" id="SSF53067">
    <property type="entry name" value="Actin-like ATPase domain"/>
    <property type="match status" value="2"/>
</dbReference>
<protein>
    <submittedName>
        <fullName evidence="2">N-acetylglucosamine kinase</fullName>
    </submittedName>
</protein>
<evidence type="ECO:0000313" key="2">
    <source>
        <dbReference type="EMBL" id="MFC4854344.1"/>
    </source>
</evidence>
<feature type="domain" description="ATPase BadF/BadG/BcrA/BcrD type" evidence="1">
    <location>
        <begin position="6"/>
        <end position="301"/>
    </location>
</feature>
<dbReference type="PANTHER" id="PTHR12862">
    <property type="entry name" value="BADF TYPE ATPASE DOMAIN-CONTAINING PROTEIN"/>
    <property type="match status" value="1"/>
</dbReference>
<dbReference type="InterPro" id="IPR002731">
    <property type="entry name" value="ATPase_BadF"/>
</dbReference>
<keyword evidence="3" id="KW-1185">Reference proteome</keyword>
<accession>A0ABV9S0C3</accession>
<comment type="caution">
    <text evidence="2">The sequence shown here is derived from an EMBL/GenBank/DDBJ whole genome shotgun (WGS) entry which is preliminary data.</text>
</comment>
<dbReference type="RefSeq" id="WP_378056290.1">
    <property type="nucleotide sequence ID" value="NZ_JBHSIS010000006.1"/>
</dbReference>
<keyword evidence="2" id="KW-0808">Transferase</keyword>
<dbReference type="InterPro" id="IPR043129">
    <property type="entry name" value="ATPase_NBD"/>
</dbReference>
<name>A0ABV9S0C3_9PSEU</name>
<sequence length="315" mass="31371">MTDVAVGVDIGGTSSRALAVSADGRVAGRGSSGGGNPNSHPPALAAGRVAAAVADAVPSGAVVAGCMLGLAGESKFTDPAVVSVFETALRQAGVGCRIDVVSDAEVAFASATSSPEGTVLIGGTGSVAARIVRRRKESWRGGWGWLLGDEGSAYWIGRQAVRSTLAALQSTGALGPLALAVLAEAVETPFADDPAGRRLALSRLITAVNADAPIRLARFASLVSGLAATDRAAAEIVTDAAGLLADQARLTRTPDETTPVVLAGSVIGPASPVGVALRERLSGETEVLFAPDGATGAAWLAALAAWGPQAPRPVV</sequence>
<dbReference type="Gene3D" id="3.30.420.40">
    <property type="match status" value="2"/>
</dbReference>
<dbReference type="Pfam" id="PF01869">
    <property type="entry name" value="BcrAD_BadFG"/>
    <property type="match status" value="1"/>
</dbReference>
<evidence type="ECO:0000259" key="1">
    <source>
        <dbReference type="Pfam" id="PF01869"/>
    </source>
</evidence>
<dbReference type="EMBL" id="JBHSIS010000006">
    <property type="protein sequence ID" value="MFC4854344.1"/>
    <property type="molecule type" value="Genomic_DNA"/>
</dbReference>
<keyword evidence="2" id="KW-0418">Kinase</keyword>
<evidence type="ECO:0000313" key="3">
    <source>
        <dbReference type="Proteomes" id="UP001595859"/>
    </source>
</evidence>
<dbReference type="InterPro" id="IPR039758">
    <property type="entry name" value="NAGK-like"/>
</dbReference>